<reference evidence="2" key="1">
    <citation type="journal article" date="2011" name="Nature">
        <title>Genome sequence and analysis of the tuber crop potato.</title>
        <authorList>
            <consortium name="The Potato Genome Sequencing Consortium"/>
        </authorList>
    </citation>
    <scope>NUCLEOTIDE SEQUENCE [LARGE SCALE GENOMIC DNA]</scope>
    <source>
        <strain evidence="2">cv. DM1-3 516 R44</strain>
    </source>
</reference>
<dbReference type="Proteomes" id="UP000011115">
    <property type="component" value="Unassembled WGS sequence"/>
</dbReference>
<dbReference type="Gramene" id="PGSC0003DMT400027084">
    <property type="protein sequence ID" value="PGSC0003DMT400027084"/>
    <property type="gene ID" value="PGSC0003DMG400010446"/>
</dbReference>
<dbReference type="AlphaFoldDB" id="M1AP54"/>
<dbReference type="OMA" id="AFSRHIP"/>
<dbReference type="InParanoid" id="M1AP54"/>
<dbReference type="PANTHER" id="PTHR33168">
    <property type="entry name" value="STRESS INDUCED PROTEIN-RELATED"/>
    <property type="match status" value="1"/>
</dbReference>
<evidence type="ECO:0000313" key="2">
    <source>
        <dbReference type="Proteomes" id="UP000011115"/>
    </source>
</evidence>
<accession>M1AP54</accession>
<gene>
    <name evidence="1" type="primary">LOC102599032</name>
</gene>
<protein>
    <submittedName>
        <fullName evidence="1">Uncharacterized protein</fullName>
    </submittedName>
</protein>
<evidence type="ECO:0000313" key="1">
    <source>
        <dbReference type="EnsemblPlants" id="PGSC0003DMT400027084"/>
    </source>
</evidence>
<dbReference type="EnsemblPlants" id="PGSC0003DMT400027084">
    <property type="protein sequence ID" value="PGSC0003DMT400027084"/>
    <property type="gene ID" value="PGSC0003DMG400010446"/>
</dbReference>
<name>M1AP54_SOLTU</name>
<organism evidence="1 2">
    <name type="scientific">Solanum tuberosum</name>
    <name type="common">Potato</name>
    <dbReference type="NCBI Taxonomy" id="4113"/>
    <lineage>
        <taxon>Eukaryota</taxon>
        <taxon>Viridiplantae</taxon>
        <taxon>Streptophyta</taxon>
        <taxon>Embryophyta</taxon>
        <taxon>Tracheophyta</taxon>
        <taxon>Spermatophyta</taxon>
        <taxon>Magnoliopsida</taxon>
        <taxon>eudicotyledons</taxon>
        <taxon>Gunneridae</taxon>
        <taxon>Pentapetalae</taxon>
        <taxon>asterids</taxon>
        <taxon>lamiids</taxon>
        <taxon>Solanales</taxon>
        <taxon>Solanaceae</taxon>
        <taxon>Solanoideae</taxon>
        <taxon>Solaneae</taxon>
        <taxon>Solanum</taxon>
    </lineage>
</organism>
<sequence>MTQMQDRQWYLPRSSITTNTITITNTTTRSFSTSRSCCGLTRLLRKLKRCSNKMLKTSSTTCSTSRQSSFQCRYDPLSYALNFDHVSDDEDYYKFCAFSSRFVATTKPHDYHSQTLTN</sequence>
<keyword evidence="2" id="KW-1185">Reference proteome</keyword>
<dbReference type="HOGENOM" id="CLU_2077255_0_0_1"/>
<dbReference type="RefSeq" id="XP_006365063.1">
    <property type="nucleotide sequence ID" value="XM_006365001.2"/>
</dbReference>
<dbReference type="KEGG" id="sot:102599032"/>
<dbReference type="eggNOG" id="ENOG502S7A2">
    <property type="taxonomic scope" value="Eukaryota"/>
</dbReference>
<reference evidence="1" key="2">
    <citation type="submission" date="2015-06" db="UniProtKB">
        <authorList>
            <consortium name="EnsemblPlants"/>
        </authorList>
    </citation>
    <scope>IDENTIFICATION</scope>
    <source>
        <strain evidence="1">DM1-3 516 R44</strain>
    </source>
</reference>
<dbReference type="GeneID" id="102599032"/>
<proteinExistence type="predicted"/>
<dbReference type="PaxDb" id="4113-PGSC0003DMT400027084"/>
<dbReference type="OrthoDB" id="1091833at2759"/>